<reference evidence="1" key="1">
    <citation type="submission" date="2023-04" db="EMBL/GenBank/DDBJ databases">
        <title>Draft Genome sequencing of Naganishia species isolated from polar environments using Oxford Nanopore Technology.</title>
        <authorList>
            <person name="Leo P."/>
            <person name="Venkateswaran K."/>
        </authorList>
    </citation>
    <scope>NUCLEOTIDE SEQUENCE</scope>
    <source>
        <strain evidence="1">DBVPG 5303</strain>
    </source>
</reference>
<evidence type="ECO:0000313" key="2">
    <source>
        <dbReference type="Proteomes" id="UP001234202"/>
    </source>
</evidence>
<gene>
    <name evidence="1" type="ORF">QFC24_006218</name>
</gene>
<protein>
    <submittedName>
        <fullName evidence="1">Uncharacterized protein</fullName>
    </submittedName>
</protein>
<dbReference type="Proteomes" id="UP001234202">
    <property type="component" value="Unassembled WGS sequence"/>
</dbReference>
<keyword evidence="2" id="KW-1185">Reference proteome</keyword>
<comment type="caution">
    <text evidence="1">The sequence shown here is derived from an EMBL/GenBank/DDBJ whole genome shotgun (WGS) entry which is preliminary data.</text>
</comment>
<name>A0ACC2X2W4_9TREE</name>
<accession>A0ACC2X2W4</accession>
<evidence type="ECO:0000313" key="1">
    <source>
        <dbReference type="EMBL" id="KAJ9118389.1"/>
    </source>
</evidence>
<organism evidence="1 2">
    <name type="scientific">Naganishia onofrii</name>
    <dbReference type="NCBI Taxonomy" id="1851511"/>
    <lineage>
        <taxon>Eukaryota</taxon>
        <taxon>Fungi</taxon>
        <taxon>Dikarya</taxon>
        <taxon>Basidiomycota</taxon>
        <taxon>Agaricomycotina</taxon>
        <taxon>Tremellomycetes</taxon>
        <taxon>Filobasidiales</taxon>
        <taxon>Filobasidiaceae</taxon>
        <taxon>Naganishia</taxon>
    </lineage>
</organism>
<dbReference type="EMBL" id="JASBWV010000029">
    <property type="protein sequence ID" value="KAJ9118389.1"/>
    <property type="molecule type" value="Genomic_DNA"/>
</dbReference>
<proteinExistence type="predicted"/>
<sequence>MIESIRLALNGKFPAGLPEWTTPFLEAVEILEEVEEEQEDLLREQLQPWKIRERAHELALDQLRMQWGITGGDDSAEEWQLTVTDVIAEKRDGAERLLQQNLKAIDDSDGTETILGHQSPFYLIPAILQLLFHHAHTQPQAYHNTAKQNMAMADQQSAFELLADDLELSLSAKYPTGLPKWASSFLKAVSASEEAKQMEQERLAKARRESYEYYLTSLKSEELKRLEAELDDLKAQREKDLQRRGELMFVQASFFDSEWPNALLEANGKEAILLEWVTYDWIKKERWAEARDAALAVVRLDPLCSSSLFRLSTCYEQERDYVNAYDYFRRATALLPLDQRAEHRAKFLRLKEQSDDIKSNIIRQDPLEVLPLEIVIEIMKHGLDTDRHFVLKSSWVSKHWREVLNNHCPELWGTMVFKTNEVKDHSYDDKRAAWIQRAREHFHTIIFESMMKSYADKVPKACFPLFKHVKKLDVDAGHEDAVLERILYKFRDSCEELEDLRIRGGWFPGAADWMFTGRPHVPAPYPDLHCGFVHGSATGNIRTMELERINYHLEGYVSRWSLEPIVVTRTTDRYPALRRLCLTDCQLDETKVVDITEGAEGTLKPRVDALHRALRGARKLEYLKVTDDKKQARSTRTDPPVPSCLIRLNSLRSAIIPPPSAKCIDIHAPNLTVLRFETTHGSRYTDRPLVPTIEASPFRSSGTAALGRLKHISFHCSASDDIHRLLEWLPYLKRVTTLVIRGEKIEFPKDYTLPPATGPGQGQIKRAQLHFLQTLADNPEWCPRLKDLKLTSCYLPEKTLVTYVQQRKKSKTCASIDQLTLTSCSMLTRPTQAKVERQVTNVVVAWRDHWDSDLLSDTSDSEFASDEEMM</sequence>